<dbReference type="PROSITE" id="PS00069">
    <property type="entry name" value="G6P_DEHYDROGENASE"/>
    <property type="match status" value="1"/>
</dbReference>
<reference evidence="11" key="1">
    <citation type="journal article" date="2019" name="Int. J. Syst. Evol. Microbiol.">
        <title>The Global Catalogue of Microorganisms (GCM) 10K type strain sequencing project: providing services to taxonomists for standard genome sequencing and annotation.</title>
        <authorList>
            <consortium name="The Broad Institute Genomics Platform"/>
            <consortium name="The Broad Institute Genome Sequencing Center for Infectious Disease"/>
            <person name="Wu L."/>
            <person name="Ma J."/>
        </authorList>
    </citation>
    <scope>NUCLEOTIDE SEQUENCE [LARGE SCALE GENOMIC DNA]</scope>
    <source>
        <strain evidence="11">JCM 16981</strain>
    </source>
</reference>
<protein>
    <recommendedName>
        <fullName evidence="7">Glucose-6-phosphate 1-dehydrogenase</fullName>
        <shortName evidence="7">G6PD</shortName>
        <ecNumber evidence="7">1.1.1.49</ecNumber>
    </recommendedName>
</protein>
<accession>A0ABP7EY62</accession>
<feature type="binding site" evidence="7">
    <location>
        <position position="49"/>
    </location>
    <ligand>
        <name>NADP(+)</name>
        <dbReference type="ChEBI" id="CHEBI:58349"/>
    </ligand>
</feature>
<evidence type="ECO:0000256" key="3">
    <source>
        <dbReference type="ARBA" id="ARBA00022526"/>
    </source>
</evidence>
<keyword evidence="6 7" id="KW-0119">Carbohydrate metabolism</keyword>
<feature type="binding site" evidence="7">
    <location>
        <begin position="15"/>
        <end position="22"/>
    </location>
    <ligand>
        <name>NADP(+)</name>
        <dbReference type="ChEBI" id="CHEBI:58349"/>
    </ligand>
</feature>
<dbReference type="Gene3D" id="3.40.50.720">
    <property type="entry name" value="NAD(P)-binding Rossmann-like Domain"/>
    <property type="match status" value="1"/>
</dbReference>
<dbReference type="EMBL" id="BAABCK010000023">
    <property type="protein sequence ID" value="GAA3725475.1"/>
    <property type="molecule type" value="Genomic_DNA"/>
</dbReference>
<sequence>MHMTQSFKASIALFGATGDLSRRKLLPSMFHLFQEGSLTHDFAILAIGRKDMNDEDFREVVRISLQDNEKLESLEGLDSFLSCIHYVQVDITDVDSYSTLKDKFESVEASIDTEGNRLFYLAMPPQFFTVITDNLRRSGVTETKGYKRLIIEKPFGRDYESAYRLNEDISKTFEEHEIYRIDHYLGKEMVQNIEVIRFSNSLFEPLWNNHYISNIQITSSESLGVLGRGEYYERSGAVRDMFQNHMMQIVSLLGMEPPISLSSDDIRDEKIKVLKSIRKIDKKDVKNHFVRGQYDEGRVDGEYVCKYRDEEDVSETSNTPTFIAARLFIDNFRWAGVPFYIRTGKRMRNKETKIVVEFKEVPKNLYYQNEQDDVLSKNLLILRIQPDESISLQLNVKDHGSEKDTKEIKLSYAIDNKDLARTVDAYENLIYDCLNGDAANFTHYEELMNAWQFVDSINQVWESDIAPFPNYRAGSDGPVKSNLLLSKDGFKWWNV</sequence>
<evidence type="ECO:0000313" key="10">
    <source>
        <dbReference type="EMBL" id="GAA3725475.1"/>
    </source>
</evidence>
<feature type="active site" description="Proton acceptor" evidence="7">
    <location>
        <position position="245"/>
    </location>
</feature>
<keyword evidence="11" id="KW-1185">Reference proteome</keyword>
<evidence type="ECO:0000259" key="9">
    <source>
        <dbReference type="Pfam" id="PF02781"/>
    </source>
</evidence>
<dbReference type="Proteomes" id="UP001500920">
    <property type="component" value="Unassembled WGS sequence"/>
</dbReference>
<dbReference type="InterPro" id="IPR019796">
    <property type="entry name" value="G6P_DH_AS"/>
</dbReference>
<dbReference type="InterPro" id="IPR022674">
    <property type="entry name" value="G6P_DH_NAD-bd"/>
</dbReference>
<organism evidence="10 11">
    <name type="scientific">Salinicoccus jeotgali</name>
    <dbReference type="NCBI Taxonomy" id="381634"/>
    <lineage>
        <taxon>Bacteria</taxon>
        <taxon>Bacillati</taxon>
        <taxon>Bacillota</taxon>
        <taxon>Bacilli</taxon>
        <taxon>Bacillales</taxon>
        <taxon>Staphylococcaceae</taxon>
        <taxon>Salinicoccus</taxon>
    </lineage>
</organism>
<dbReference type="PIRSF" id="PIRSF000110">
    <property type="entry name" value="G6PD"/>
    <property type="match status" value="1"/>
</dbReference>
<evidence type="ECO:0000256" key="5">
    <source>
        <dbReference type="ARBA" id="ARBA00023002"/>
    </source>
</evidence>
<feature type="binding site" evidence="7">
    <location>
        <position position="221"/>
    </location>
    <ligand>
        <name>substrate</name>
    </ligand>
</feature>
<dbReference type="InterPro" id="IPR022675">
    <property type="entry name" value="G6P_DH_C"/>
</dbReference>
<keyword evidence="3 7" id="KW-0313">Glucose metabolism</keyword>
<dbReference type="SUPFAM" id="SSF51735">
    <property type="entry name" value="NAD(P)-binding Rossmann-fold domains"/>
    <property type="match status" value="1"/>
</dbReference>
<dbReference type="Gene3D" id="3.30.360.10">
    <property type="entry name" value="Dihydrodipicolinate Reductase, domain 2"/>
    <property type="match status" value="1"/>
</dbReference>
<dbReference type="Pfam" id="PF00479">
    <property type="entry name" value="G6PD_N"/>
    <property type="match status" value="1"/>
</dbReference>
<dbReference type="SUPFAM" id="SSF55347">
    <property type="entry name" value="Glyceraldehyde-3-phosphate dehydrogenase-like, C-terminal domain"/>
    <property type="match status" value="1"/>
</dbReference>
<comment type="caution">
    <text evidence="10">The sequence shown here is derived from an EMBL/GenBank/DDBJ whole genome shotgun (WGS) entry which is preliminary data.</text>
</comment>
<dbReference type="PANTHER" id="PTHR23429:SF0">
    <property type="entry name" value="GLUCOSE-6-PHOSPHATE 1-DEHYDROGENASE"/>
    <property type="match status" value="1"/>
</dbReference>
<evidence type="ECO:0000256" key="7">
    <source>
        <dbReference type="HAMAP-Rule" id="MF_00966"/>
    </source>
</evidence>
<feature type="binding site" evidence="7">
    <location>
        <position position="350"/>
    </location>
    <ligand>
        <name>substrate</name>
    </ligand>
</feature>
<feature type="binding site" evidence="7">
    <location>
        <position position="345"/>
    </location>
    <ligand>
        <name>substrate</name>
    </ligand>
</feature>
<dbReference type="HAMAP" id="MF_00966">
    <property type="entry name" value="G6PD"/>
    <property type="match status" value="1"/>
</dbReference>
<feature type="binding site" evidence="7">
    <location>
        <position position="187"/>
    </location>
    <ligand>
        <name>substrate</name>
    </ligand>
</feature>
<dbReference type="PANTHER" id="PTHR23429">
    <property type="entry name" value="GLUCOSE-6-PHOSPHATE 1-DEHYDROGENASE G6PD"/>
    <property type="match status" value="1"/>
</dbReference>
<feature type="binding site" evidence="7">
    <location>
        <position position="153"/>
    </location>
    <ligand>
        <name>NADP(+)</name>
        <dbReference type="ChEBI" id="CHEBI:58349"/>
    </ligand>
</feature>
<name>A0ABP7EY62_9STAP</name>
<evidence type="ECO:0000256" key="6">
    <source>
        <dbReference type="ARBA" id="ARBA00023277"/>
    </source>
</evidence>
<comment type="similarity">
    <text evidence="2 7">Belongs to the glucose-6-phosphate dehydrogenase family.</text>
</comment>
<evidence type="ECO:0000256" key="2">
    <source>
        <dbReference type="ARBA" id="ARBA00009975"/>
    </source>
</evidence>
<dbReference type="InterPro" id="IPR001282">
    <property type="entry name" value="G6P_DH"/>
</dbReference>
<dbReference type="PRINTS" id="PR00079">
    <property type="entry name" value="G6PDHDRGNASE"/>
</dbReference>
<feature type="domain" description="Glucose-6-phosphate dehydrogenase NAD-binding" evidence="8">
    <location>
        <begin position="13"/>
        <end position="192"/>
    </location>
</feature>
<comment type="catalytic activity">
    <reaction evidence="7">
        <text>D-glucose 6-phosphate + NADP(+) = 6-phospho-D-glucono-1,5-lactone + NADPH + H(+)</text>
        <dbReference type="Rhea" id="RHEA:15841"/>
        <dbReference type="ChEBI" id="CHEBI:15378"/>
        <dbReference type="ChEBI" id="CHEBI:57783"/>
        <dbReference type="ChEBI" id="CHEBI:57955"/>
        <dbReference type="ChEBI" id="CHEBI:58349"/>
        <dbReference type="ChEBI" id="CHEBI:61548"/>
        <dbReference type="EC" id="1.1.1.49"/>
    </reaction>
</comment>
<feature type="binding site" evidence="7">
    <location>
        <position position="183"/>
    </location>
    <ligand>
        <name>substrate</name>
    </ligand>
</feature>
<keyword evidence="4 7" id="KW-0521">NADP</keyword>
<gene>
    <name evidence="7 10" type="primary">zwf</name>
    <name evidence="10" type="ORF">GCM10022378_14180</name>
</gene>
<comment type="pathway">
    <text evidence="1 7">Carbohydrate degradation; pentose phosphate pathway; D-ribulose 5-phosphate from D-glucose 6-phosphate (oxidative stage): step 1/3.</text>
</comment>
<dbReference type="Pfam" id="PF02781">
    <property type="entry name" value="G6PD_C"/>
    <property type="match status" value="1"/>
</dbReference>
<feature type="binding site" evidence="7">
    <location>
        <begin position="90"/>
        <end position="91"/>
    </location>
    <ligand>
        <name>NADP(+)</name>
        <dbReference type="ChEBI" id="CHEBI:58349"/>
    </ligand>
</feature>
<evidence type="ECO:0000259" key="8">
    <source>
        <dbReference type="Pfam" id="PF00479"/>
    </source>
</evidence>
<feature type="binding site" evidence="7">
    <location>
        <position position="240"/>
    </location>
    <ligand>
        <name>substrate</name>
    </ligand>
</feature>
<evidence type="ECO:0000256" key="1">
    <source>
        <dbReference type="ARBA" id="ARBA00004937"/>
    </source>
</evidence>
<dbReference type="InterPro" id="IPR036291">
    <property type="entry name" value="NAD(P)-bd_dom_sf"/>
</dbReference>
<comment type="function">
    <text evidence="7">Catalyzes the oxidation of glucose 6-phosphate to 6-phosphogluconolactone.</text>
</comment>
<keyword evidence="5 7" id="KW-0560">Oxidoreductase</keyword>
<evidence type="ECO:0000313" key="11">
    <source>
        <dbReference type="Proteomes" id="UP001500920"/>
    </source>
</evidence>
<dbReference type="NCBIfam" id="TIGR00871">
    <property type="entry name" value="zwf"/>
    <property type="match status" value="1"/>
</dbReference>
<proteinExistence type="inferred from homology"/>
<feature type="domain" description="Glucose-6-phosphate dehydrogenase C-terminal" evidence="9">
    <location>
        <begin position="195"/>
        <end position="493"/>
    </location>
</feature>
<dbReference type="EC" id="1.1.1.49" evidence="7"/>
<evidence type="ECO:0000256" key="4">
    <source>
        <dbReference type="ARBA" id="ARBA00022857"/>
    </source>
</evidence>